<gene>
    <name evidence="1" type="ORF">E2C01_025245</name>
</gene>
<comment type="caution">
    <text evidence="1">The sequence shown here is derived from an EMBL/GenBank/DDBJ whole genome shotgun (WGS) entry which is preliminary data.</text>
</comment>
<sequence length="143" mass="16027">MLDLESEIAETWFSVSHHVAEVSCTPDVNFSKPKRQPSGCMFKSKDVFLLLDLFNTPPKVSRSQGNQGSQSIIHARCYQGIFRKETDGATRSHTPCAYVAVLINTCLSKDGQGGGPEVQWRHQCLDLNFGVPEVQQLMWMKLL</sequence>
<protein>
    <submittedName>
        <fullName evidence="1">Uncharacterized protein</fullName>
    </submittedName>
</protein>
<organism evidence="1 2">
    <name type="scientific">Portunus trituberculatus</name>
    <name type="common">Swimming crab</name>
    <name type="synonym">Neptunus trituberculatus</name>
    <dbReference type="NCBI Taxonomy" id="210409"/>
    <lineage>
        <taxon>Eukaryota</taxon>
        <taxon>Metazoa</taxon>
        <taxon>Ecdysozoa</taxon>
        <taxon>Arthropoda</taxon>
        <taxon>Crustacea</taxon>
        <taxon>Multicrustacea</taxon>
        <taxon>Malacostraca</taxon>
        <taxon>Eumalacostraca</taxon>
        <taxon>Eucarida</taxon>
        <taxon>Decapoda</taxon>
        <taxon>Pleocyemata</taxon>
        <taxon>Brachyura</taxon>
        <taxon>Eubrachyura</taxon>
        <taxon>Portunoidea</taxon>
        <taxon>Portunidae</taxon>
        <taxon>Portuninae</taxon>
        <taxon>Portunus</taxon>
    </lineage>
</organism>
<proteinExistence type="predicted"/>
<keyword evidence="2" id="KW-1185">Reference proteome</keyword>
<evidence type="ECO:0000313" key="2">
    <source>
        <dbReference type="Proteomes" id="UP000324222"/>
    </source>
</evidence>
<reference evidence="1 2" key="1">
    <citation type="submission" date="2019-05" db="EMBL/GenBank/DDBJ databases">
        <title>Another draft genome of Portunus trituberculatus and its Hox gene families provides insights of decapod evolution.</title>
        <authorList>
            <person name="Jeong J.-H."/>
            <person name="Song I."/>
            <person name="Kim S."/>
            <person name="Choi T."/>
            <person name="Kim D."/>
            <person name="Ryu S."/>
            <person name="Kim W."/>
        </authorList>
    </citation>
    <scope>NUCLEOTIDE SEQUENCE [LARGE SCALE GENOMIC DNA]</scope>
    <source>
        <tissue evidence="1">Muscle</tissue>
    </source>
</reference>
<evidence type="ECO:0000313" key="1">
    <source>
        <dbReference type="EMBL" id="MPC31945.1"/>
    </source>
</evidence>
<dbReference type="EMBL" id="VSRR010002532">
    <property type="protein sequence ID" value="MPC31945.1"/>
    <property type="molecule type" value="Genomic_DNA"/>
</dbReference>
<accession>A0A5B7EEY2</accession>
<name>A0A5B7EEY2_PORTR</name>
<dbReference type="AlphaFoldDB" id="A0A5B7EEY2"/>
<dbReference type="Proteomes" id="UP000324222">
    <property type="component" value="Unassembled WGS sequence"/>
</dbReference>